<dbReference type="EMBL" id="JAAIUW010000010">
    <property type="protein sequence ID" value="KAF7810890.1"/>
    <property type="molecule type" value="Genomic_DNA"/>
</dbReference>
<sequence length="59" mass="6746">MNYLHRPGRRPSSRAAEPSPEQVNLGDLEATNAFWISIRLVWCLCKHTVKLRNQKLGGE</sequence>
<name>A0A834W5U0_9FABA</name>
<feature type="region of interest" description="Disordered" evidence="1">
    <location>
        <begin position="1"/>
        <end position="22"/>
    </location>
</feature>
<evidence type="ECO:0000313" key="3">
    <source>
        <dbReference type="Proteomes" id="UP000634136"/>
    </source>
</evidence>
<reference evidence="2" key="1">
    <citation type="submission" date="2020-09" db="EMBL/GenBank/DDBJ databases">
        <title>Genome-Enabled Discovery of Anthraquinone Biosynthesis in Senna tora.</title>
        <authorList>
            <person name="Kang S.-H."/>
            <person name="Pandey R.P."/>
            <person name="Lee C.-M."/>
            <person name="Sim J.-S."/>
            <person name="Jeong J.-T."/>
            <person name="Choi B.-S."/>
            <person name="Jung M."/>
            <person name="Ginzburg D."/>
            <person name="Zhao K."/>
            <person name="Won S.Y."/>
            <person name="Oh T.-J."/>
            <person name="Yu Y."/>
            <person name="Kim N.-H."/>
            <person name="Lee O.R."/>
            <person name="Lee T.-H."/>
            <person name="Bashyal P."/>
            <person name="Kim T.-S."/>
            <person name="Lee W.-H."/>
            <person name="Kawkins C."/>
            <person name="Kim C.-K."/>
            <person name="Kim J.S."/>
            <person name="Ahn B.O."/>
            <person name="Rhee S.Y."/>
            <person name="Sohng J.K."/>
        </authorList>
    </citation>
    <scope>NUCLEOTIDE SEQUENCE</scope>
    <source>
        <tissue evidence="2">Leaf</tissue>
    </source>
</reference>
<accession>A0A834W5U0</accession>
<keyword evidence="3" id="KW-1185">Reference proteome</keyword>
<dbReference type="AlphaFoldDB" id="A0A834W5U0"/>
<proteinExistence type="predicted"/>
<gene>
    <name evidence="2" type="ORF">G2W53_031866</name>
</gene>
<comment type="caution">
    <text evidence="2">The sequence shown here is derived from an EMBL/GenBank/DDBJ whole genome shotgun (WGS) entry which is preliminary data.</text>
</comment>
<dbReference type="Proteomes" id="UP000634136">
    <property type="component" value="Unassembled WGS sequence"/>
</dbReference>
<feature type="compositionally biased region" description="Basic residues" evidence="1">
    <location>
        <begin position="1"/>
        <end position="12"/>
    </location>
</feature>
<evidence type="ECO:0000313" key="2">
    <source>
        <dbReference type="EMBL" id="KAF7810890.1"/>
    </source>
</evidence>
<organism evidence="2 3">
    <name type="scientific">Senna tora</name>
    <dbReference type="NCBI Taxonomy" id="362788"/>
    <lineage>
        <taxon>Eukaryota</taxon>
        <taxon>Viridiplantae</taxon>
        <taxon>Streptophyta</taxon>
        <taxon>Embryophyta</taxon>
        <taxon>Tracheophyta</taxon>
        <taxon>Spermatophyta</taxon>
        <taxon>Magnoliopsida</taxon>
        <taxon>eudicotyledons</taxon>
        <taxon>Gunneridae</taxon>
        <taxon>Pentapetalae</taxon>
        <taxon>rosids</taxon>
        <taxon>fabids</taxon>
        <taxon>Fabales</taxon>
        <taxon>Fabaceae</taxon>
        <taxon>Caesalpinioideae</taxon>
        <taxon>Cassia clade</taxon>
        <taxon>Senna</taxon>
    </lineage>
</organism>
<protein>
    <submittedName>
        <fullName evidence="2">Uncharacterized protein</fullName>
    </submittedName>
</protein>
<evidence type="ECO:0000256" key="1">
    <source>
        <dbReference type="SAM" id="MobiDB-lite"/>
    </source>
</evidence>